<dbReference type="KEGG" id="cpo:COPRO5265_1224"/>
<dbReference type="EMBL" id="CP001145">
    <property type="protein sequence ID" value="ACI18039.1"/>
    <property type="molecule type" value="Genomic_DNA"/>
</dbReference>
<protein>
    <submittedName>
        <fullName evidence="6">Ribosomal protein S1</fullName>
    </submittedName>
</protein>
<proteinExistence type="inferred from homology"/>
<dbReference type="CDD" id="cd04465">
    <property type="entry name" value="S1_RPS1_repeat_ec2_hs2"/>
    <property type="match status" value="1"/>
</dbReference>
<dbReference type="GO" id="GO:0022627">
    <property type="term" value="C:cytosolic small ribosomal subunit"/>
    <property type="evidence" value="ECO:0007669"/>
    <property type="project" value="TreeGrafter"/>
</dbReference>
<feature type="domain" description="S1 motif" evidence="5">
    <location>
        <begin position="451"/>
        <end position="520"/>
    </location>
</feature>
<name>B5Y9T3_COPPD</name>
<evidence type="ECO:0000313" key="7">
    <source>
        <dbReference type="Proteomes" id="UP000001732"/>
    </source>
</evidence>
<feature type="domain" description="S1 motif" evidence="5">
    <location>
        <begin position="194"/>
        <end position="263"/>
    </location>
</feature>
<dbReference type="InterPro" id="IPR012340">
    <property type="entry name" value="NA-bd_OB-fold"/>
</dbReference>
<accession>B5Y9T3</accession>
<dbReference type="GO" id="GO:0003735">
    <property type="term" value="F:structural constituent of ribosome"/>
    <property type="evidence" value="ECO:0007669"/>
    <property type="project" value="TreeGrafter"/>
</dbReference>
<dbReference type="InterPro" id="IPR035104">
    <property type="entry name" value="Ribosomal_protein_S1-like"/>
</dbReference>
<dbReference type="InterPro" id="IPR003029">
    <property type="entry name" value="S1_domain"/>
</dbReference>
<dbReference type="SMART" id="SM00316">
    <property type="entry name" value="S1"/>
    <property type="match status" value="6"/>
</dbReference>
<dbReference type="RefSeq" id="WP_012544689.1">
    <property type="nucleotide sequence ID" value="NC_011295.1"/>
</dbReference>
<reference evidence="6 7" key="2">
    <citation type="journal article" date="2014" name="Genome Announc.">
        <title>Complete Genome Sequence of Coprothermobacter proteolyticus DSM 5265.</title>
        <authorList>
            <person name="Alexiev A."/>
            <person name="Coil D.A."/>
            <person name="Badger J.H."/>
            <person name="Enticknap J."/>
            <person name="Ward N."/>
            <person name="Robb F.T."/>
            <person name="Eisen J.A."/>
        </authorList>
    </citation>
    <scope>NUCLEOTIDE SEQUENCE [LARGE SCALE GENOMIC DNA]</scope>
    <source>
        <strain evidence="7">ATCC 35245 / DSM 5265 / OCM 4 / BT</strain>
    </source>
</reference>
<dbReference type="eggNOG" id="COG1185">
    <property type="taxonomic scope" value="Bacteria"/>
</dbReference>
<dbReference type="OrthoDB" id="9804077at2"/>
<dbReference type="Gene3D" id="2.40.50.140">
    <property type="entry name" value="Nucleic acid-binding proteins"/>
    <property type="match status" value="6"/>
</dbReference>
<feature type="domain" description="S1 motif" evidence="5">
    <location>
        <begin position="20"/>
        <end position="88"/>
    </location>
</feature>
<dbReference type="GO" id="GO:0003729">
    <property type="term" value="F:mRNA binding"/>
    <property type="evidence" value="ECO:0007669"/>
    <property type="project" value="TreeGrafter"/>
</dbReference>
<dbReference type="PROSITE" id="PS50126">
    <property type="entry name" value="S1"/>
    <property type="match status" value="6"/>
</dbReference>
<evidence type="ECO:0000256" key="2">
    <source>
        <dbReference type="ARBA" id="ARBA00022980"/>
    </source>
</evidence>
<evidence type="ECO:0000256" key="1">
    <source>
        <dbReference type="ARBA" id="ARBA00006767"/>
    </source>
</evidence>
<dbReference type="PRINTS" id="PR00681">
    <property type="entry name" value="RIBOSOMALS1"/>
</dbReference>
<keyword evidence="3" id="KW-0687">Ribonucleoprotein</keyword>
<dbReference type="GO" id="GO:0006412">
    <property type="term" value="P:translation"/>
    <property type="evidence" value="ECO:0007669"/>
    <property type="project" value="TreeGrafter"/>
</dbReference>
<comment type="similarity">
    <text evidence="1">Belongs to the bacterial ribosomal protein bS1 family.</text>
</comment>
<dbReference type="Pfam" id="PF00575">
    <property type="entry name" value="S1"/>
    <property type="match status" value="5"/>
</dbReference>
<evidence type="ECO:0000313" key="6">
    <source>
        <dbReference type="EMBL" id="ACI18039.1"/>
    </source>
</evidence>
<comment type="function">
    <text evidence="4">Binds mRNA; thus facilitating recognition of the initiation point. It is needed to translate mRNA with a short Shine-Dalgarno (SD) purine-rich sequence.</text>
</comment>
<keyword evidence="2 6" id="KW-0689">Ribosomal protein</keyword>
<dbReference type="CDD" id="cd00164">
    <property type="entry name" value="S1_like"/>
    <property type="match status" value="1"/>
</dbReference>
<dbReference type="SUPFAM" id="SSF50249">
    <property type="entry name" value="Nucleic acid-binding proteins"/>
    <property type="match status" value="6"/>
</dbReference>
<dbReference type="PANTHER" id="PTHR10724:SF7">
    <property type="entry name" value="SMALL RIBOSOMAL SUBUNIT PROTEIN BS1C"/>
    <property type="match status" value="1"/>
</dbReference>
<dbReference type="InterPro" id="IPR050437">
    <property type="entry name" value="Ribos_protein_bS1-like"/>
</dbReference>
<evidence type="ECO:0000256" key="3">
    <source>
        <dbReference type="ARBA" id="ARBA00023274"/>
    </source>
</evidence>
<dbReference type="PANTHER" id="PTHR10724">
    <property type="entry name" value="30S RIBOSOMAL PROTEIN S1"/>
    <property type="match status" value="1"/>
</dbReference>
<reference evidence="7" key="1">
    <citation type="submission" date="2008-08" db="EMBL/GenBank/DDBJ databases">
        <title>The complete genome sequence of Coprothermobacter proteolyticus strain ATCC 5245 / DSM 5265 / BT.</title>
        <authorList>
            <person name="Dodson R.J."/>
            <person name="Durkin A.S."/>
            <person name="Wu M."/>
            <person name="Eisen J."/>
            <person name="Sutton G."/>
        </authorList>
    </citation>
    <scope>NUCLEOTIDE SEQUENCE [LARGE SCALE GENOMIC DNA]</scope>
    <source>
        <strain evidence="7">ATCC 35245 / DSM 5265 / OCM 4 / BT</strain>
    </source>
</reference>
<organism evidence="6 7">
    <name type="scientific">Coprothermobacter proteolyticus (strain ATCC 35245 / DSM 5265 / OCM 4 / BT)</name>
    <dbReference type="NCBI Taxonomy" id="309798"/>
    <lineage>
        <taxon>Bacteria</taxon>
        <taxon>Pseudomonadati</taxon>
        <taxon>Coprothermobacterota</taxon>
        <taxon>Coprothermobacteria</taxon>
        <taxon>Coprothermobacterales</taxon>
        <taxon>Coprothermobacteraceae</taxon>
        <taxon>Coprothermobacter</taxon>
    </lineage>
</organism>
<evidence type="ECO:0000259" key="5">
    <source>
        <dbReference type="PROSITE" id="PS50126"/>
    </source>
</evidence>
<dbReference type="STRING" id="309798.COPRO5265_1224"/>
<feature type="domain" description="S1 motif" evidence="5">
    <location>
        <begin position="365"/>
        <end position="434"/>
    </location>
</feature>
<gene>
    <name evidence="6" type="ordered locus">COPRO5265_1224</name>
</gene>
<feature type="domain" description="S1 motif" evidence="5">
    <location>
        <begin position="280"/>
        <end position="348"/>
    </location>
</feature>
<dbReference type="FunFam" id="2.40.50.140:FF:000103">
    <property type="entry name" value="protein RRP5 homolog"/>
    <property type="match status" value="3"/>
</dbReference>
<evidence type="ECO:0000256" key="4">
    <source>
        <dbReference type="ARBA" id="ARBA00025604"/>
    </source>
</evidence>
<dbReference type="eggNOG" id="COG0539">
    <property type="taxonomic scope" value="Bacteria"/>
</dbReference>
<sequence length="559" mass="63245">MEPREENFNQEFDVEMAERGDLVEGTVLRADVDGLWLDIASKYDAFLPLDECTSELARQVQEGNVPTSVEVVVTRTNDDKGYISVSQKRAAYRKLWKDVEEWEKSGESRKVKAVGADDKGVFVDLGAGILGYVPASQLEIRFVRDTKKYVGRSLRVKILRVNRKRNQIILTQRQVLEEEQKERAEKAWLRLKDSDIVRGHVSRITDEGIFVDLGDGIEGFVPKDELDWRPIKNIAKVFRRGDVVRAKVLSVDEEKKEMVLSIRLATPNPWQLFAEKHNVGDVVSGRVLRYLRGGLLLLVDRVTGLVPAQEVSWKRGAKVEDLYKIGDHVKAKILRFDPEAQDLILSVKEALGDPWENVERDFPVGSKAEGTVVNITDFGVFVELAPGIEGLVPRRYVSWKRFKDINEVVNIGDQVEVVVLGINIVDRKITLSMRDTRPDPWEEVVKNIQPGQLVRGKVVTIIPQGVFVEIADGVEGFIHISQLSIRRVDDPRDAVSEGDEIVAKVIGIDEERRRISLSVKAIHVDKEREELQDFLSQQGEDKFTLSDVLGNLLGREVSF</sequence>
<dbReference type="HOGENOM" id="CLU_015805_2_1_9"/>
<keyword evidence="7" id="KW-1185">Reference proteome</keyword>
<dbReference type="AlphaFoldDB" id="B5Y9T3"/>
<feature type="domain" description="S1 motif" evidence="5">
    <location>
        <begin position="106"/>
        <end position="173"/>
    </location>
</feature>
<dbReference type="Proteomes" id="UP000001732">
    <property type="component" value="Chromosome"/>
</dbReference>